<protein>
    <submittedName>
        <fullName evidence="1">Uncharacterized protein</fullName>
    </submittedName>
</protein>
<reference evidence="1 2" key="1">
    <citation type="submission" date="2013-02" db="EMBL/GenBank/DDBJ databases">
        <title>The Genome Annotation of Plasmodium falciparum Vietnam Oak-Knoll (FVO).</title>
        <authorList>
            <consortium name="The Broad Institute Genome Sequencing Platform"/>
            <consortium name="The Broad Institute Genome Sequencing Center for Infectious Disease"/>
            <person name="Neafsey D."/>
            <person name="Hoffman S."/>
            <person name="Volkman S."/>
            <person name="Rosenthal P."/>
            <person name="Walker B."/>
            <person name="Young S.K."/>
            <person name="Zeng Q."/>
            <person name="Gargeya S."/>
            <person name="Fitzgerald M."/>
            <person name="Haas B."/>
            <person name="Abouelleil A."/>
            <person name="Allen A.W."/>
            <person name="Alvarado L."/>
            <person name="Arachchi H.M."/>
            <person name="Berlin A.M."/>
            <person name="Chapman S.B."/>
            <person name="Gainer-Dewar J."/>
            <person name="Goldberg J."/>
            <person name="Griggs A."/>
            <person name="Gujja S."/>
            <person name="Hansen M."/>
            <person name="Howarth C."/>
            <person name="Imamovic A."/>
            <person name="Ireland A."/>
            <person name="Larimer J."/>
            <person name="McCowan C."/>
            <person name="Murphy C."/>
            <person name="Pearson M."/>
            <person name="Poon T.W."/>
            <person name="Priest M."/>
            <person name="Roberts A."/>
            <person name="Saif S."/>
            <person name="Shea T."/>
            <person name="Sisk P."/>
            <person name="Sykes S."/>
            <person name="Wortman J."/>
            <person name="Nusbaum C."/>
            <person name="Birren B."/>
        </authorList>
    </citation>
    <scope>NUCLEOTIDE SEQUENCE [LARGE SCALE GENOMIC DNA]</scope>
    <source>
        <strain evidence="2">Vietnam Oak-Knoll (FVO)</strain>
    </source>
</reference>
<sequence length="685" mass="80892">MKKINKKNCTNNDEKNLLIYDKSSKIGCIYFIGMSTNMYRGKIIVKKNSISEKIIRYTNLNDHLLLIKNGDFNFKQTAILIKGITALLHRQLEVLLIDFYSMYKKLLYSNLNINKNNINGMMRKLRRNKKFKIKKNILSLHDVDYENNDRKDLFMKSGGNYLYKNKNIANINDILLKESNELHLNDYNFGNDDFLNEENMIYKDMLTNSSSFQYSKVNNFYTVNMDMNNFNTNAFTQDIKTQNNINHTLIFNEKKQKNNIHNIKINNISSASLFTSKDISLKENDFSYSGMMNSIIFFNNDINIKNNINEKYKNVNHELEENNYPKKKIINNNGINNNGMNNNGMNNNSMNNNCSNNNNGKKRIHSEIDEEIILKDNVWHDLYKKNKKYKMSSINYVDYNFKQIDYFCLSFLNKEKQNKKYNTYNTIPFVNFYKQTKNYISLDSRKDLYNLLDINVLQNQKSNMQPNNLKLIHTKSSLSSSLKGKTSKDDLNFEQLRQHFNENHFLDIHLGNNNNQNIKKRKYTKNDSLIDNSYDMNYDFDQMSDLNNKIYDDESIHFDNNNNNNNNNNNRGQNKLSFQYYNNNITLSDNFKETLSVPSSKLVNRRSCTSSQNTYDEELQKLKKYISKLTIYNHNIIEFDNIFPSKKISDKNISLIFYNLLVLASNDELDLIQNFPNNKILIQVY</sequence>
<dbReference type="OrthoDB" id="371315at2759"/>
<accession>A0A024V2M2</accession>
<evidence type="ECO:0000313" key="2">
    <source>
        <dbReference type="Proteomes" id="UP000030690"/>
    </source>
</evidence>
<proteinExistence type="predicted"/>
<evidence type="ECO:0000313" key="1">
    <source>
        <dbReference type="EMBL" id="ETW17238.1"/>
    </source>
</evidence>
<reference evidence="1 2" key="2">
    <citation type="submission" date="2013-02" db="EMBL/GenBank/DDBJ databases">
        <title>The Genome Sequence of Plasmodium falciparum Vietnam Oak-Knoll (FVO).</title>
        <authorList>
            <consortium name="The Broad Institute Genome Sequencing Platform"/>
            <consortium name="The Broad Institute Genome Sequencing Center for Infectious Disease"/>
            <person name="Neafsey D."/>
            <person name="Cheeseman I."/>
            <person name="Volkman S."/>
            <person name="Adams J."/>
            <person name="Walker B."/>
            <person name="Young S.K."/>
            <person name="Zeng Q."/>
            <person name="Gargeya S."/>
            <person name="Fitzgerald M."/>
            <person name="Haas B."/>
            <person name="Abouelleil A."/>
            <person name="Alvarado L."/>
            <person name="Arachchi H.M."/>
            <person name="Berlin A.M."/>
            <person name="Chapman S.B."/>
            <person name="Dewar J."/>
            <person name="Goldberg J."/>
            <person name="Griggs A."/>
            <person name="Gujja S."/>
            <person name="Hansen M."/>
            <person name="Howarth C."/>
            <person name="Imamovic A."/>
            <person name="Larimer J."/>
            <person name="McCowan C."/>
            <person name="Murphy C."/>
            <person name="Neiman D."/>
            <person name="Pearson M."/>
            <person name="Priest M."/>
            <person name="Roberts A."/>
            <person name="Saif S."/>
            <person name="Shea T."/>
            <person name="Sisk P."/>
            <person name="Sykes S."/>
            <person name="Wortman J."/>
            <person name="Nusbaum C."/>
            <person name="Birren B."/>
        </authorList>
    </citation>
    <scope>NUCLEOTIDE SEQUENCE [LARGE SCALE GENOMIC DNA]</scope>
    <source>
        <strain evidence="2">Vietnam Oak-Knoll (FVO)</strain>
    </source>
</reference>
<gene>
    <name evidence="1" type="ORF">PFFVO_04062</name>
</gene>
<dbReference type="EMBL" id="KI925134">
    <property type="protein sequence ID" value="ETW17238.1"/>
    <property type="molecule type" value="Genomic_DNA"/>
</dbReference>
<organism evidence="1 2">
    <name type="scientific">Plasmodium falciparum Vietnam Oak-Knoll</name>
    <name type="common">FVO</name>
    <dbReference type="NCBI Taxonomy" id="1036723"/>
    <lineage>
        <taxon>Eukaryota</taxon>
        <taxon>Sar</taxon>
        <taxon>Alveolata</taxon>
        <taxon>Apicomplexa</taxon>
        <taxon>Aconoidasida</taxon>
        <taxon>Haemosporida</taxon>
        <taxon>Plasmodiidae</taxon>
        <taxon>Plasmodium</taxon>
        <taxon>Plasmodium (Laverania)</taxon>
    </lineage>
</organism>
<dbReference type="AlphaFoldDB" id="A0A024V2M2"/>
<name>A0A024V2M2_PLAFA</name>
<dbReference type="Proteomes" id="UP000030690">
    <property type="component" value="Unassembled WGS sequence"/>
</dbReference>